<keyword evidence="2" id="KW-0007">Acetylation</keyword>
<dbReference type="SUPFAM" id="SSF82171">
    <property type="entry name" value="DPP6 N-terminal domain-like"/>
    <property type="match status" value="1"/>
</dbReference>
<evidence type="ECO:0000313" key="9">
    <source>
        <dbReference type="Proteomes" id="UP000663828"/>
    </source>
</evidence>
<dbReference type="PROSITE" id="PS00708">
    <property type="entry name" value="PRO_ENDOPEP_SER"/>
    <property type="match status" value="1"/>
</dbReference>
<evidence type="ECO:0000256" key="2">
    <source>
        <dbReference type="ARBA" id="ARBA00022990"/>
    </source>
</evidence>
<evidence type="ECO:0000313" key="10">
    <source>
        <dbReference type="Proteomes" id="UP000663852"/>
    </source>
</evidence>
<evidence type="ECO:0000256" key="5">
    <source>
        <dbReference type="ARBA" id="ARBA00045885"/>
    </source>
</evidence>
<keyword evidence="1" id="KW-0378">Hydrolase</keyword>
<reference evidence="8" key="1">
    <citation type="submission" date="2021-02" db="EMBL/GenBank/DDBJ databases">
        <authorList>
            <person name="Nowell W R."/>
        </authorList>
    </citation>
    <scope>NUCLEOTIDE SEQUENCE</scope>
</reference>
<dbReference type="Proteomes" id="UP000663828">
    <property type="component" value="Unassembled WGS sequence"/>
</dbReference>
<evidence type="ECO:0000256" key="4">
    <source>
        <dbReference type="ARBA" id="ARBA00032596"/>
    </source>
</evidence>
<evidence type="ECO:0000313" key="8">
    <source>
        <dbReference type="EMBL" id="CAF1035637.1"/>
    </source>
</evidence>
<comment type="caution">
    <text evidence="8">The sequence shown here is derived from an EMBL/GenBank/DDBJ whole genome shotgun (WGS) entry which is preliminary data.</text>
</comment>
<dbReference type="PANTHER" id="PTHR42776">
    <property type="entry name" value="SERINE PEPTIDASE S9 FAMILY MEMBER"/>
    <property type="match status" value="1"/>
</dbReference>
<dbReference type="Gene3D" id="2.120.10.30">
    <property type="entry name" value="TolB, C-terminal domain"/>
    <property type="match status" value="1"/>
</dbReference>
<name>A0A814JCD1_ADIRI</name>
<dbReference type="GO" id="GO:0006508">
    <property type="term" value="P:proteolysis"/>
    <property type="evidence" value="ECO:0007669"/>
    <property type="project" value="InterPro"/>
</dbReference>
<dbReference type="Proteomes" id="UP000663852">
    <property type="component" value="Unassembled WGS sequence"/>
</dbReference>
<dbReference type="Gene3D" id="3.40.50.1820">
    <property type="entry name" value="alpha/beta hydrolase"/>
    <property type="match status" value="1"/>
</dbReference>
<dbReference type="PANTHER" id="PTHR42776:SF27">
    <property type="entry name" value="DIPEPTIDYL PEPTIDASE FAMILY MEMBER 6"/>
    <property type="match status" value="1"/>
</dbReference>
<keyword evidence="9" id="KW-1185">Reference proteome</keyword>
<dbReference type="OrthoDB" id="416344at2759"/>
<dbReference type="InterPro" id="IPR002471">
    <property type="entry name" value="Pept_S9_AS"/>
</dbReference>
<evidence type="ECO:0000256" key="3">
    <source>
        <dbReference type="ARBA" id="ARBA00032284"/>
    </source>
</evidence>
<dbReference type="InterPro" id="IPR029058">
    <property type="entry name" value="AB_hydrolase_fold"/>
</dbReference>
<proteinExistence type="predicted"/>
<dbReference type="EMBL" id="CAJNOR010000828">
    <property type="protein sequence ID" value="CAF1016441.1"/>
    <property type="molecule type" value="Genomic_DNA"/>
</dbReference>
<gene>
    <name evidence="8" type="ORF">EDS130_LOCUS16644</name>
    <name evidence="7" type="ORF">XAT740_LOCUS14001</name>
</gene>
<dbReference type="AlphaFoldDB" id="A0A814JCD1"/>
<evidence type="ECO:0000259" key="6">
    <source>
        <dbReference type="Pfam" id="PF00326"/>
    </source>
</evidence>
<dbReference type="GO" id="GO:0004252">
    <property type="term" value="F:serine-type endopeptidase activity"/>
    <property type="evidence" value="ECO:0007669"/>
    <property type="project" value="InterPro"/>
</dbReference>
<evidence type="ECO:0000313" key="7">
    <source>
        <dbReference type="EMBL" id="CAF1016441.1"/>
    </source>
</evidence>
<evidence type="ECO:0000256" key="1">
    <source>
        <dbReference type="ARBA" id="ARBA00022801"/>
    </source>
</evidence>
<dbReference type="SUPFAM" id="SSF53474">
    <property type="entry name" value="alpha/beta-Hydrolases"/>
    <property type="match status" value="1"/>
</dbReference>
<dbReference type="Pfam" id="PF00326">
    <property type="entry name" value="Peptidase_S9"/>
    <property type="match status" value="1"/>
</dbReference>
<sequence length="628" mass="70095">MNNAPLTDDNAMWKQRFRMHQYRGYLAKCNHQRGLVASNQSGIYQLYSWTISNGQLRQLTNHSEGKRDGFISCDGRFVYYLNDKKGNETGHYTRIDVDTGKEVDLTPGREPYSSLGFHTDGIGKTIAYLTTDHEKGCQLFTQSVTMDSIGEPSLIYETANFTINPILSYNGDLVVIETTDVKKGIGSILVVFDISNNGRLISTLDYGHGVNVVPKQFASLPNDIRLLAKSNRTGANRPLIWNVRTNEQIDFIFDQFGIEGDIDPLDWSEDGNFILLLHIHNAIFRLYCYSIVDKTINALIEQPSGMIHDARFGPDGTIVVQWENAHTPRRIVALNVNNGAVEKVILGPSKIENLITRSQRSVTFSSSDKQLIQGRLTLPSTHADGPLAAIIDVHGGPAFVTSEKFDPVSEAWVDHGFAYLSINYRGSITFGREFEHKIYSDIGHWEVEDIVAARTWLVEQGIARPNTIFLTGWSYGGYLTLLTLGKQSSLWAGGLAGIAIADWTMLYEDSAESLKTYEVSLFGGTPAEKPELYAAASPITYVEQISAPVLIIQGANDTRCPARQMKCFESKMRQLNKKLEIEWFGGGHALNAPEQLILHIEKMLCWTHRVLEENNAKTTSQSKTAALF</sequence>
<dbReference type="InterPro" id="IPR001375">
    <property type="entry name" value="Peptidase_S9_cat"/>
</dbReference>
<organism evidence="8 10">
    <name type="scientific">Adineta ricciae</name>
    <name type="common">Rotifer</name>
    <dbReference type="NCBI Taxonomy" id="249248"/>
    <lineage>
        <taxon>Eukaryota</taxon>
        <taxon>Metazoa</taxon>
        <taxon>Spiralia</taxon>
        <taxon>Gnathifera</taxon>
        <taxon>Rotifera</taxon>
        <taxon>Eurotatoria</taxon>
        <taxon>Bdelloidea</taxon>
        <taxon>Adinetida</taxon>
        <taxon>Adinetidae</taxon>
        <taxon>Adineta</taxon>
    </lineage>
</organism>
<protein>
    <recommendedName>
        <fullName evidence="4">Acyl-peptide hydrolase</fullName>
    </recommendedName>
    <alternativeName>
        <fullName evidence="3">Acylaminoacyl-peptidase</fullName>
    </alternativeName>
</protein>
<accession>A0A814JCD1</accession>
<feature type="domain" description="Peptidase S9 prolyl oligopeptidase catalytic" evidence="6">
    <location>
        <begin position="411"/>
        <end position="612"/>
    </location>
</feature>
<comment type="function">
    <text evidence="5">This enzyme catalyzes the hydrolysis of the N-terminal peptide bond of an N-acetylated peptide to generate an N-acetylated amino acid and a peptide with a free N-terminus. It preferentially cleaves off Ac-Ala, Ac-Met and Ac-Ser. Also, involved in the degradation of oxidized and glycated proteins.</text>
</comment>
<dbReference type="InterPro" id="IPR011042">
    <property type="entry name" value="6-blade_b-propeller_TolB-like"/>
</dbReference>
<dbReference type="EMBL" id="CAJNOJ010000073">
    <property type="protein sequence ID" value="CAF1035637.1"/>
    <property type="molecule type" value="Genomic_DNA"/>
</dbReference>